<reference evidence="2 3" key="1">
    <citation type="submission" date="2019-04" db="EMBL/GenBank/DDBJ databases">
        <title>Flavobacterium sp. strain DS2-A Genome sequencing and assembly.</title>
        <authorList>
            <person name="Kim I."/>
        </authorList>
    </citation>
    <scope>NUCLEOTIDE SEQUENCE [LARGE SCALE GENOMIC DNA]</scope>
    <source>
        <strain evidence="2 3">DS2-A</strain>
    </source>
</reference>
<sequence>MSKKNNHIVILTPGFPESEADTSCIPALHLYAKALLDYTGYEITVVSFHYPKKKSAYTWNGIQVYTLGSSPFISKIMLWHKAYRFLKQLNREKPITALHSFWLGECALVGHWFSVKNKTKHIVTLMGQDALKGNKYVGILPLKKMELITLSPFHQGVFHKNYNARTAIIPFGINPDDFSPSESKTIDIIGIGSLIPLKNYMLFIEIIAEIAKEKPIKAIIIGDGVLHNELQEKIQLLHLNDIILLKGKLSYKQTMHYLAQSKILLHPSEFEGFGMIFAEALQSKTMIVSKKVGSAAESPNWIIAHTKNEMAEACRKLLSGSFSEAGKNTFLLEKTVQHYQDIYDH</sequence>
<evidence type="ECO:0000313" key="2">
    <source>
        <dbReference type="EMBL" id="TGD57294.1"/>
    </source>
</evidence>
<dbReference type="GO" id="GO:0016757">
    <property type="term" value="F:glycosyltransferase activity"/>
    <property type="evidence" value="ECO:0007669"/>
    <property type="project" value="InterPro"/>
</dbReference>
<dbReference type="Pfam" id="PF00534">
    <property type="entry name" value="Glycos_transf_1"/>
    <property type="match status" value="1"/>
</dbReference>
<accession>A0A4Z0L4X0</accession>
<dbReference type="PANTHER" id="PTHR45871:SF1">
    <property type="entry name" value="PHOSPHATIDYLINOSITOL N-ACETYLGLUCOSAMINYLTRANSFERASE SUBUNIT A"/>
    <property type="match status" value="1"/>
</dbReference>
<dbReference type="InterPro" id="IPR001296">
    <property type="entry name" value="Glyco_trans_1"/>
</dbReference>
<dbReference type="AlphaFoldDB" id="A0A4Z0L4X0"/>
<dbReference type="Proteomes" id="UP000297407">
    <property type="component" value="Unassembled WGS sequence"/>
</dbReference>
<dbReference type="CDD" id="cd03801">
    <property type="entry name" value="GT4_PimA-like"/>
    <property type="match status" value="1"/>
</dbReference>
<dbReference type="SUPFAM" id="SSF53756">
    <property type="entry name" value="UDP-Glycosyltransferase/glycogen phosphorylase"/>
    <property type="match status" value="1"/>
</dbReference>
<keyword evidence="3" id="KW-1185">Reference proteome</keyword>
<gene>
    <name evidence="2" type="ORF">E4635_11765</name>
</gene>
<keyword evidence="2" id="KW-0808">Transferase</keyword>
<comment type="caution">
    <text evidence="2">The sequence shown here is derived from an EMBL/GenBank/DDBJ whole genome shotgun (WGS) entry which is preliminary data.</text>
</comment>
<organism evidence="2 3">
    <name type="scientific">Flavobacterium humi</name>
    <dbReference type="NCBI Taxonomy" id="2562683"/>
    <lineage>
        <taxon>Bacteria</taxon>
        <taxon>Pseudomonadati</taxon>
        <taxon>Bacteroidota</taxon>
        <taxon>Flavobacteriia</taxon>
        <taxon>Flavobacteriales</taxon>
        <taxon>Flavobacteriaceae</taxon>
        <taxon>Flavobacterium</taxon>
    </lineage>
</organism>
<dbReference type="RefSeq" id="WP_135526899.1">
    <property type="nucleotide sequence ID" value="NZ_SRLH01000006.1"/>
</dbReference>
<name>A0A4Z0L4X0_9FLAO</name>
<dbReference type="PANTHER" id="PTHR45871">
    <property type="entry name" value="N-ACETYLGLUCOSAMINYL-PHOSPHATIDYLINOSITOL BIOSYNTHETIC PROTEIN"/>
    <property type="match status" value="1"/>
</dbReference>
<evidence type="ECO:0000259" key="1">
    <source>
        <dbReference type="Pfam" id="PF00534"/>
    </source>
</evidence>
<dbReference type="EMBL" id="SRLH01000006">
    <property type="protein sequence ID" value="TGD57294.1"/>
    <property type="molecule type" value="Genomic_DNA"/>
</dbReference>
<feature type="domain" description="Glycosyl transferase family 1" evidence="1">
    <location>
        <begin position="181"/>
        <end position="297"/>
    </location>
</feature>
<proteinExistence type="predicted"/>
<evidence type="ECO:0000313" key="3">
    <source>
        <dbReference type="Proteomes" id="UP000297407"/>
    </source>
</evidence>
<protein>
    <submittedName>
        <fullName evidence="2">Glycosyltransferase</fullName>
    </submittedName>
</protein>
<dbReference type="OrthoDB" id="1116389at2"/>
<dbReference type="Gene3D" id="3.40.50.2000">
    <property type="entry name" value="Glycogen Phosphorylase B"/>
    <property type="match status" value="2"/>
</dbReference>